<geneLocation type="plasmid" evidence="1 2">
    <name>pANSO36A</name>
</geneLocation>
<protein>
    <submittedName>
        <fullName evidence="1">Uncharacterized protein</fullName>
    </submittedName>
</protein>
<organism evidence="1 2">
    <name type="scientific">Nostoc cf. commune SO-36</name>
    <dbReference type="NCBI Taxonomy" id="449208"/>
    <lineage>
        <taxon>Bacteria</taxon>
        <taxon>Bacillati</taxon>
        <taxon>Cyanobacteriota</taxon>
        <taxon>Cyanophyceae</taxon>
        <taxon>Nostocales</taxon>
        <taxon>Nostocaceae</taxon>
        <taxon>Nostoc</taxon>
    </lineage>
</organism>
<dbReference type="EMBL" id="AP025733">
    <property type="protein sequence ID" value="BDI20686.1"/>
    <property type="molecule type" value="Genomic_DNA"/>
</dbReference>
<accession>A0ABM7ZBM1</accession>
<evidence type="ECO:0000313" key="2">
    <source>
        <dbReference type="Proteomes" id="UP001055453"/>
    </source>
</evidence>
<sequence>MTIQIETLKISLMEQIAKDFEFHLPYVREHLPEQYPSRLLKSERTMQALIKLQSISQSEIDAIGFFENLNGVTVTEAVEEILEVTNKRRNMCVPS</sequence>
<evidence type="ECO:0000313" key="1">
    <source>
        <dbReference type="EMBL" id="BDI20686.1"/>
    </source>
</evidence>
<dbReference type="Proteomes" id="UP001055453">
    <property type="component" value="Plasmid pANSO36A"/>
</dbReference>
<keyword evidence="1" id="KW-0614">Plasmid</keyword>
<name>A0ABM7ZBM1_NOSCO</name>
<proteinExistence type="predicted"/>
<dbReference type="RefSeq" id="WP_251960594.1">
    <property type="nucleotide sequence ID" value="NZ_AP025733.1"/>
</dbReference>
<keyword evidence="2" id="KW-1185">Reference proteome</keyword>
<gene>
    <name evidence="1" type="ORF">ANSO36C_64880</name>
</gene>
<reference evidence="1" key="1">
    <citation type="submission" date="2022-04" db="EMBL/GenBank/DDBJ databases">
        <title>Complete genome sequence of a cyanobacterium, Nostoc sp. SO-36, isolated in Antarctica.</title>
        <authorList>
            <person name="Kanesaki Y."/>
            <person name="Effendi D."/>
            <person name="Sakamoto T."/>
            <person name="Ohtani S."/>
            <person name="Awai K."/>
        </authorList>
    </citation>
    <scope>NUCLEOTIDE SEQUENCE</scope>
    <source>
        <strain evidence="1">SO-36</strain>
        <plasmid evidence="1">pANSO36A</plasmid>
    </source>
</reference>